<feature type="binding site" evidence="6">
    <location>
        <begin position="380"/>
        <end position="382"/>
    </location>
    <ligand>
        <name>FAD</name>
        <dbReference type="ChEBI" id="CHEBI:57692"/>
    </ligand>
</feature>
<feature type="binding site" evidence="6">
    <location>
        <position position="225"/>
    </location>
    <ligand>
        <name>FAD</name>
        <dbReference type="ChEBI" id="CHEBI:57692"/>
    </ligand>
</feature>
<dbReference type="AlphaFoldDB" id="A0A066ZWZ6"/>
<dbReference type="GO" id="GO:0009416">
    <property type="term" value="P:response to light stimulus"/>
    <property type="evidence" value="ECO:0007669"/>
    <property type="project" value="TreeGrafter"/>
</dbReference>
<protein>
    <recommendedName>
        <fullName evidence="9">Photolyase/cryptochrome alpha/beta domain-containing protein</fullName>
    </recommendedName>
</protein>
<organism evidence="10 11">
    <name type="scientific">Hydrogenovibrio marinus</name>
    <dbReference type="NCBI Taxonomy" id="28885"/>
    <lineage>
        <taxon>Bacteria</taxon>
        <taxon>Pseudomonadati</taxon>
        <taxon>Pseudomonadota</taxon>
        <taxon>Gammaproteobacteria</taxon>
        <taxon>Thiotrichales</taxon>
        <taxon>Piscirickettsiaceae</taxon>
        <taxon>Hydrogenovibrio</taxon>
    </lineage>
</organism>
<dbReference type="PROSITE" id="PS51645">
    <property type="entry name" value="PHR_CRY_ALPHA_BETA"/>
    <property type="match status" value="1"/>
</dbReference>
<accession>A0A066ZWZ6</accession>
<dbReference type="InterPro" id="IPR036134">
    <property type="entry name" value="Crypto/Photolyase_FAD-like_sf"/>
</dbReference>
<dbReference type="GO" id="GO:0003677">
    <property type="term" value="F:DNA binding"/>
    <property type="evidence" value="ECO:0007669"/>
    <property type="project" value="TreeGrafter"/>
</dbReference>
<dbReference type="PRINTS" id="PR00147">
    <property type="entry name" value="DNAPHOTLYASE"/>
</dbReference>
<evidence type="ECO:0000256" key="6">
    <source>
        <dbReference type="PIRSR" id="PIRSR602081-1"/>
    </source>
</evidence>
<dbReference type="GO" id="GO:0006950">
    <property type="term" value="P:response to stress"/>
    <property type="evidence" value="ECO:0007669"/>
    <property type="project" value="UniProtKB-ARBA"/>
</dbReference>
<evidence type="ECO:0000256" key="4">
    <source>
        <dbReference type="ARBA" id="ARBA00022827"/>
    </source>
</evidence>
<keyword evidence="3 6" id="KW-0285">Flavoprotein</keyword>
<proteinExistence type="inferred from homology"/>
<evidence type="ECO:0000256" key="1">
    <source>
        <dbReference type="ARBA" id="ARBA00001932"/>
    </source>
</evidence>
<evidence type="ECO:0000256" key="7">
    <source>
        <dbReference type="PIRSR" id="PIRSR602081-2"/>
    </source>
</evidence>
<keyword evidence="11" id="KW-1185">Reference proteome</keyword>
<dbReference type="InterPro" id="IPR014729">
    <property type="entry name" value="Rossmann-like_a/b/a_fold"/>
</dbReference>
<dbReference type="Gene3D" id="1.10.579.10">
    <property type="entry name" value="DNA Cyclobutane Dipyrimidine Photolyase, subunit A, domain 3"/>
    <property type="match status" value="1"/>
</dbReference>
<dbReference type="InterPro" id="IPR036155">
    <property type="entry name" value="Crypto/Photolyase_N_sf"/>
</dbReference>
<evidence type="ECO:0000313" key="10">
    <source>
        <dbReference type="EMBL" id="KDN96789.1"/>
    </source>
</evidence>
<evidence type="ECO:0000256" key="2">
    <source>
        <dbReference type="ARBA" id="ARBA00005862"/>
    </source>
</evidence>
<gene>
    <name evidence="10" type="ORF">EI16_11135</name>
</gene>
<dbReference type="InterPro" id="IPR005101">
    <property type="entry name" value="Cryptochr/Photolyase_FAD-bd"/>
</dbReference>
<feature type="site" description="Electron transfer via tryptophanyl radical" evidence="7">
    <location>
        <position position="309"/>
    </location>
</feature>
<feature type="site" description="Electron transfer via tryptophanyl radical" evidence="7">
    <location>
        <position position="390"/>
    </location>
</feature>
<dbReference type="SUPFAM" id="SSF52425">
    <property type="entry name" value="Cryptochrome/photolyase, N-terminal domain"/>
    <property type="match status" value="1"/>
</dbReference>
<dbReference type="EMBL" id="JMIU01000001">
    <property type="protein sequence ID" value="KDN96789.1"/>
    <property type="molecule type" value="Genomic_DNA"/>
</dbReference>
<evidence type="ECO:0000313" key="11">
    <source>
        <dbReference type="Proteomes" id="UP000027341"/>
    </source>
</evidence>
<comment type="cofactor">
    <cofactor evidence="1">
        <name>(6R)-5,10-methylene-5,6,7,8-tetrahydrofolate</name>
        <dbReference type="ChEBI" id="CHEBI:15636"/>
    </cofactor>
</comment>
<dbReference type="InterPro" id="IPR018394">
    <property type="entry name" value="DNA_photolyase_1_CS_C"/>
</dbReference>
<dbReference type="Gene3D" id="3.40.50.620">
    <property type="entry name" value="HUPs"/>
    <property type="match status" value="1"/>
</dbReference>
<evidence type="ECO:0000256" key="5">
    <source>
        <dbReference type="ARBA" id="ARBA00022991"/>
    </source>
</evidence>
<dbReference type="Proteomes" id="UP000027341">
    <property type="component" value="Unassembled WGS sequence"/>
</dbReference>
<dbReference type="Pfam" id="PF03441">
    <property type="entry name" value="FAD_binding_7"/>
    <property type="match status" value="1"/>
</dbReference>
<comment type="cofactor">
    <cofactor evidence="6">
        <name>FAD</name>
        <dbReference type="ChEBI" id="CHEBI:57692"/>
    </cofactor>
    <text evidence="6">Binds 1 FAD per subunit.</text>
</comment>
<keyword evidence="5 8" id="KW-0157">Chromophore</keyword>
<dbReference type="PROSITE" id="PS00394">
    <property type="entry name" value="DNA_PHOTOLYASES_1_1"/>
    <property type="match status" value="1"/>
</dbReference>
<dbReference type="Gene3D" id="1.25.40.80">
    <property type="match status" value="1"/>
</dbReference>
<evidence type="ECO:0000259" key="9">
    <source>
        <dbReference type="PROSITE" id="PS51645"/>
    </source>
</evidence>
<evidence type="ECO:0000256" key="3">
    <source>
        <dbReference type="ARBA" id="ARBA00022630"/>
    </source>
</evidence>
<dbReference type="STRING" id="28885.EI16_11135"/>
<dbReference type="GO" id="GO:0071949">
    <property type="term" value="F:FAD binding"/>
    <property type="evidence" value="ECO:0007669"/>
    <property type="project" value="TreeGrafter"/>
</dbReference>
<comment type="similarity">
    <text evidence="8">Belongs to the DNA photolyase family.</text>
</comment>
<comment type="similarity">
    <text evidence="2">Belongs to the DNA photolyase class-1 family.</text>
</comment>
<dbReference type="GO" id="GO:0003904">
    <property type="term" value="F:deoxyribodipyrimidine photo-lyase activity"/>
    <property type="evidence" value="ECO:0007669"/>
    <property type="project" value="TreeGrafter"/>
</dbReference>
<feature type="binding site" evidence="6">
    <location>
        <begin position="237"/>
        <end position="241"/>
    </location>
    <ligand>
        <name>FAD</name>
        <dbReference type="ChEBI" id="CHEBI:57692"/>
    </ligand>
</feature>
<dbReference type="SUPFAM" id="SSF48173">
    <property type="entry name" value="Cryptochrome/photolyase FAD-binding domain"/>
    <property type="match status" value="1"/>
</dbReference>
<dbReference type="Pfam" id="PF00875">
    <property type="entry name" value="DNA_photolyase"/>
    <property type="match status" value="1"/>
</dbReference>
<keyword evidence="4 6" id="KW-0274">FAD</keyword>
<feature type="binding site" evidence="6">
    <location>
        <position position="275"/>
    </location>
    <ligand>
        <name>FAD</name>
        <dbReference type="ChEBI" id="CHEBI:57692"/>
    </ligand>
</feature>
<evidence type="ECO:0000256" key="8">
    <source>
        <dbReference type="RuleBase" id="RU004182"/>
    </source>
</evidence>
<comment type="caution">
    <text evidence="10">The sequence shown here is derived from an EMBL/GenBank/DDBJ whole genome shotgun (WGS) entry which is preliminary data.</text>
</comment>
<dbReference type="InterPro" id="IPR006050">
    <property type="entry name" value="DNA_photolyase_N"/>
</dbReference>
<feature type="site" description="Electron transfer via tryptophanyl radical" evidence="7">
    <location>
        <position position="367"/>
    </location>
</feature>
<dbReference type="InterPro" id="IPR002081">
    <property type="entry name" value="Cryptochrome/DNA_photolyase_1"/>
</dbReference>
<name>A0A066ZWZ6_HYDMR</name>
<dbReference type="GO" id="GO:0006139">
    <property type="term" value="P:nucleobase-containing compound metabolic process"/>
    <property type="evidence" value="ECO:0007669"/>
    <property type="project" value="UniProtKB-ARBA"/>
</dbReference>
<reference evidence="10 11" key="1">
    <citation type="submission" date="2014-04" db="EMBL/GenBank/DDBJ databases">
        <title>Draft genome sequence of Hydrogenovibrio marinus MH-110, a model organism for aerobic H2 metabolism.</title>
        <authorList>
            <person name="Cha H.J."/>
            <person name="Jo B.H."/>
            <person name="Hwang B.H."/>
        </authorList>
    </citation>
    <scope>NUCLEOTIDE SEQUENCE [LARGE SCALE GENOMIC DNA]</scope>
    <source>
        <strain evidence="10 11">MH-110</strain>
    </source>
</reference>
<dbReference type="PANTHER" id="PTHR11455:SF9">
    <property type="entry name" value="CRYPTOCHROME CIRCADIAN CLOCK 5 ISOFORM X1"/>
    <property type="match status" value="1"/>
</dbReference>
<dbReference type="PANTHER" id="PTHR11455">
    <property type="entry name" value="CRYPTOCHROME"/>
    <property type="match status" value="1"/>
</dbReference>
<sequence length="489" mass="56836">MTTLVWLQREFRLDYLPALNEALNSGDDIILAYFHDPEKTIGAANSVWLAHALENLAADVTNRKGKLWVVSGNFADTFPKLLKNESIQQVYYTFQVGEPFASMQQQALDVCKALHVRLKPFFSEFWLKPTDFSNQQNRPYLVFTPFYNGLLKQQEHIQPLARLAKETLEQTAVKTCPNHPRTLPEDLHRLRQLPWAQKLMDSRQVGETPTWQILSEFITEKLQDYPSDRDFPAYDATSNLSTALHFGHIPTRQLYFELQALIQSDAKVAPAAQSWLRQLAWREFARHLLFWFPQTQTEPFQDKYQQMLWRDDTSNDSQNLIEKWQRGLTGIPMIDAGMRELWATGIMHNRVRMLVASFLTKNLNVHWLIGQHWFEDTLLDADPANNIMGWQWVAGCGVDAAPYYRLFNPVVQSEKFDADGDYLKHWLPELSALSKKAIHQPWKYESECVEKGIFLGKTYPHPIVNLDESRKAHMERVQMMKKTAQPDND</sequence>
<feature type="domain" description="Photolyase/cryptochrome alpha/beta" evidence="9">
    <location>
        <begin position="1"/>
        <end position="126"/>
    </location>
</feature>
<dbReference type="RefSeq" id="WP_035629161.1">
    <property type="nucleotide sequence ID" value="NZ_AP020335.1"/>
</dbReference>